<dbReference type="Gene3D" id="3.20.20.80">
    <property type="entry name" value="Glycosidases"/>
    <property type="match status" value="1"/>
</dbReference>
<reference evidence="7" key="1">
    <citation type="journal article" date="2020" name="Phytopathology">
        <title>Genome sequence of the chestnut blight fungus Cryphonectria parasitica EP155: A fundamental resource for an archetypical invasive plant pathogen.</title>
        <authorList>
            <person name="Crouch J.A."/>
            <person name="Dawe A."/>
            <person name="Aerts A."/>
            <person name="Barry K."/>
            <person name="Churchill A.C.L."/>
            <person name="Grimwood J."/>
            <person name="Hillman B."/>
            <person name="Milgroom M.G."/>
            <person name="Pangilinan J."/>
            <person name="Smith M."/>
            <person name="Salamov A."/>
            <person name="Schmutz J."/>
            <person name="Yadav J."/>
            <person name="Grigoriev I.V."/>
            <person name="Nuss D."/>
        </authorList>
    </citation>
    <scope>NUCLEOTIDE SEQUENCE</scope>
    <source>
        <strain evidence="7">EP155</strain>
    </source>
</reference>
<comment type="similarity">
    <text evidence="1 4">Belongs to the glycosyl hydrolase 5 (cellulase A) family.</text>
</comment>
<dbReference type="OrthoDB" id="442731at2759"/>
<dbReference type="InterPro" id="IPR001547">
    <property type="entry name" value="Glyco_hydro_5"/>
</dbReference>
<dbReference type="PANTHER" id="PTHR31263:SF0">
    <property type="entry name" value="CELLULASE FAMILY PROTEIN (AFU_ORTHOLOGUE AFUA_5G14560)"/>
    <property type="match status" value="1"/>
</dbReference>
<dbReference type="SUPFAM" id="SSF51445">
    <property type="entry name" value="(Trans)glycosidases"/>
    <property type="match status" value="1"/>
</dbReference>
<evidence type="ECO:0000256" key="1">
    <source>
        <dbReference type="ARBA" id="ARBA00005641"/>
    </source>
</evidence>
<feature type="signal peptide" evidence="5">
    <location>
        <begin position="1"/>
        <end position="20"/>
    </location>
</feature>
<evidence type="ECO:0000256" key="3">
    <source>
        <dbReference type="ARBA" id="ARBA00023295"/>
    </source>
</evidence>
<dbReference type="PANTHER" id="PTHR31263">
    <property type="entry name" value="CELLULASE FAMILY PROTEIN (AFU_ORTHOLOGUE AFUA_5G14560)"/>
    <property type="match status" value="1"/>
</dbReference>
<keyword evidence="3 4" id="KW-0326">Glycosidase</keyword>
<proteinExistence type="inferred from homology"/>
<name>A0A9P5CUB8_CRYP1</name>
<evidence type="ECO:0000313" key="7">
    <source>
        <dbReference type="EMBL" id="KAF3769970.1"/>
    </source>
</evidence>
<evidence type="ECO:0000259" key="6">
    <source>
        <dbReference type="Pfam" id="PF00150"/>
    </source>
</evidence>
<feature type="domain" description="Glycoside hydrolase family 5" evidence="6">
    <location>
        <begin position="54"/>
        <end position="375"/>
    </location>
</feature>
<dbReference type="RefSeq" id="XP_040780931.1">
    <property type="nucleotide sequence ID" value="XM_040915131.1"/>
</dbReference>
<evidence type="ECO:0000313" key="8">
    <source>
        <dbReference type="Proteomes" id="UP000803844"/>
    </source>
</evidence>
<comment type="caution">
    <text evidence="7">The sequence shown here is derived from an EMBL/GenBank/DDBJ whole genome shotgun (WGS) entry which is preliminary data.</text>
</comment>
<feature type="chain" id="PRO_5040306958" evidence="5">
    <location>
        <begin position="21"/>
        <end position="420"/>
    </location>
</feature>
<evidence type="ECO:0000256" key="4">
    <source>
        <dbReference type="RuleBase" id="RU361153"/>
    </source>
</evidence>
<evidence type="ECO:0000256" key="5">
    <source>
        <dbReference type="SAM" id="SignalP"/>
    </source>
</evidence>
<gene>
    <name evidence="7" type="ORF">M406DRAFT_105153</name>
</gene>
<dbReference type="GeneID" id="63832260"/>
<dbReference type="GO" id="GO:0004553">
    <property type="term" value="F:hydrolase activity, hydrolyzing O-glycosyl compounds"/>
    <property type="evidence" value="ECO:0007669"/>
    <property type="project" value="InterPro"/>
</dbReference>
<dbReference type="EMBL" id="MU032344">
    <property type="protein sequence ID" value="KAF3769970.1"/>
    <property type="molecule type" value="Genomic_DNA"/>
</dbReference>
<dbReference type="AlphaFoldDB" id="A0A9P5CUB8"/>
<organism evidence="7 8">
    <name type="scientific">Cryphonectria parasitica (strain ATCC 38755 / EP155)</name>
    <dbReference type="NCBI Taxonomy" id="660469"/>
    <lineage>
        <taxon>Eukaryota</taxon>
        <taxon>Fungi</taxon>
        <taxon>Dikarya</taxon>
        <taxon>Ascomycota</taxon>
        <taxon>Pezizomycotina</taxon>
        <taxon>Sordariomycetes</taxon>
        <taxon>Sordariomycetidae</taxon>
        <taxon>Diaporthales</taxon>
        <taxon>Cryphonectriaceae</taxon>
        <taxon>Cryphonectria-Endothia species complex</taxon>
        <taxon>Cryphonectria</taxon>
    </lineage>
</organism>
<dbReference type="InterPro" id="IPR017853">
    <property type="entry name" value="GH"/>
</dbReference>
<dbReference type="GO" id="GO:0000272">
    <property type="term" value="P:polysaccharide catabolic process"/>
    <property type="evidence" value="ECO:0007669"/>
    <property type="project" value="InterPro"/>
</dbReference>
<protein>
    <submittedName>
        <fullName evidence="7">Family 5 glycoside hydrolase</fullName>
    </submittedName>
</protein>
<sequence>MAFLKALALGLLTLLPLAQGAAPSLPLSTSSRWILDSTGARVKLRCVNWAGHLETHVPEGLHRQPISTIAQFIADAGFNCVRLTYSIDWALNPNETVQDAFANAADLAYVPSIADNMTTFYSMIVEQNPSLATSTVRDVYGDIIDALWANGVMTILDNHVSRAQWCCNLTDGNGWWDTAFGYIADNSRFFNTSLWLDGLQAVAEWAPSHEGVVGMSLRNEIRQLLLQGTNGPYADWYNYITQAAELVHAANPDVLIIVGGGDSATDLTMLRDTQYLDFTPWAGKHVWEFHAYSFTVTFKLDLGDCDLEQDEYGLFDGFVLTQGENFTAPLLLSEFGVDMTGGSNSGLSDDDYSYLTCLVGYMEGNDAEWALWAIQGSYYVRNGEVGYNETWGVLDYDWSTWRNPEFSPLLGTMWNVTQGP</sequence>
<accession>A0A9P5CUB8</accession>
<keyword evidence="2 4" id="KW-0378">Hydrolase</keyword>
<evidence type="ECO:0000256" key="2">
    <source>
        <dbReference type="ARBA" id="ARBA00022801"/>
    </source>
</evidence>
<dbReference type="Pfam" id="PF00150">
    <property type="entry name" value="Cellulase"/>
    <property type="match status" value="1"/>
</dbReference>
<keyword evidence="5" id="KW-0732">Signal</keyword>
<keyword evidence="8" id="KW-1185">Reference proteome</keyword>
<dbReference type="Proteomes" id="UP000803844">
    <property type="component" value="Unassembled WGS sequence"/>
</dbReference>